<evidence type="ECO:0000256" key="5">
    <source>
        <dbReference type="ARBA" id="ARBA00022989"/>
    </source>
</evidence>
<evidence type="ECO:0000259" key="8">
    <source>
        <dbReference type="PROSITE" id="PS50928"/>
    </source>
</evidence>
<dbReference type="Gene3D" id="1.10.3720.10">
    <property type="entry name" value="MetI-like"/>
    <property type="match status" value="1"/>
</dbReference>
<feature type="non-terminal residue" evidence="9">
    <location>
        <position position="163"/>
    </location>
</feature>
<proteinExistence type="predicted"/>
<name>X0TP74_9ZZZZ</name>
<dbReference type="InterPro" id="IPR050366">
    <property type="entry name" value="BP-dependent_transpt_permease"/>
</dbReference>
<comment type="caution">
    <text evidence="9">The sequence shown here is derived from an EMBL/GenBank/DDBJ whole genome shotgun (WGS) entry which is preliminary data.</text>
</comment>
<feature type="domain" description="ABC transmembrane type-1" evidence="8">
    <location>
        <begin position="14"/>
        <end position="163"/>
    </location>
</feature>
<dbReference type="GO" id="GO:0005886">
    <property type="term" value="C:plasma membrane"/>
    <property type="evidence" value="ECO:0007669"/>
    <property type="project" value="UniProtKB-SubCell"/>
</dbReference>
<feature type="transmembrane region" description="Helical" evidence="7">
    <location>
        <begin position="137"/>
        <end position="162"/>
    </location>
</feature>
<comment type="subcellular location">
    <subcellularLocation>
        <location evidence="1">Cell membrane</location>
        <topology evidence="1">Multi-pass membrane protein</topology>
    </subcellularLocation>
</comment>
<feature type="transmembrane region" description="Helical" evidence="7">
    <location>
        <begin position="20"/>
        <end position="42"/>
    </location>
</feature>
<evidence type="ECO:0000256" key="2">
    <source>
        <dbReference type="ARBA" id="ARBA00022448"/>
    </source>
</evidence>
<dbReference type="CDD" id="cd06261">
    <property type="entry name" value="TM_PBP2"/>
    <property type="match status" value="1"/>
</dbReference>
<keyword evidence="6 7" id="KW-0472">Membrane</keyword>
<dbReference type="PANTHER" id="PTHR43386">
    <property type="entry name" value="OLIGOPEPTIDE TRANSPORT SYSTEM PERMEASE PROTEIN APPC"/>
    <property type="match status" value="1"/>
</dbReference>
<dbReference type="PANTHER" id="PTHR43386:SF1">
    <property type="entry name" value="D,D-DIPEPTIDE TRANSPORT SYSTEM PERMEASE PROTEIN DDPC-RELATED"/>
    <property type="match status" value="1"/>
</dbReference>
<keyword evidence="3" id="KW-1003">Cell membrane</keyword>
<dbReference type="Pfam" id="PF00528">
    <property type="entry name" value="BPD_transp_1"/>
    <property type="match status" value="1"/>
</dbReference>
<keyword evidence="5 7" id="KW-1133">Transmembrane helix</keyword>
<evidence type="ECO:0000256" key="3">
    <source>
        <dbReference type="ARBA" id="ARBA00022475"/>
    </source>
</evidence>
<evidence type="ECO:0000256" key="1">
    <source>
        <dbReference type="ARBA" id="ARBA00004651"/>
    </source>
</evidence>
<dbReference type="SUPFAM" id="SSF161098">
    <property type="entry name" value="MetI-like"/>
    <property type="match status" value="1"/>
</dbReference>
<dbReference type="AlphaFoldDB" id="X0TP74"/>
<dbReference type="InterPro" id="IPR035906">
    <property type="entry name" value="MetI-like_sf"/>
</dbReference>
<keyword evidence="4 7" id="KW-0812">Transmembrane</keyword>
<gene>
    <name evidence="9" type="ORF">S01H1_23137</name>
</gene>
<organism evidence="9">
    <name type="scientific">marine sediment metagenome</name>
    <dbReference type="NCBI Taxonomy" id="412755"/>
    <lineage>
        <taxon>unclassified sequences</taxon>
        <taxon>metagenomes</taxon>
        <taxon>ecological metagenomes</taxon>
    </lineage>
</organism>
<evidence type="ECO:0000256" key="4">
    <source>
        <dbReference type="ARBA" id="ARBA00022692"/>
    </source>
</evidence>
<sequence>VLGRDMMSLILAGAQQTLFLAALVVGARMLVGFALGAVAGWLNGNWIDRLLLRAAETIASFPMLLLAMILIFALGIRQGFRPFVIALCFVGWGEIMQFVRVEVLTLRAKPFIEGAVAIGVRTPRIILSHMLPHMVPVLVSITALEMGAVLMLLGELGFLGIFI</sequence>
<dbReference type="PROSITE" id="PS50928">
    <property type="entry name" value="ABC_TM1"/>
    <property type="match status" value="1"/>
</dbReference>
<evidence type="ECO:0000256" key="6">
    <source>
        <dbReference type="ARBA" id="ARBA00023136"/>
    </source>
</evidence>
<dbReference type="InterPro" id="IPR000515">
    <property type="entry name" value="MetI-like"/>
</dbReference>
<dbReference type="EMBL" id="BARS01013256">
    <property type="protein sequence ID" value="GAF95004.1"/>
    <property type="molecule type" value="Genomic_DNA"/>
</dbReference>
<dbReference type="GO" id="GO:0055085">
    <property type="term" value="P:transmembrane transport"/>
    <property type="evidence" value="ECO:0007669"/>
    <property type="project" value="InterPro"/>
</dbReference>
<keyword evidence="2" id="KW-0813">Transport</keyword>
<feature type="non-terminal residue" evidence="9">
    <location>
        <position position="1"/>
    </location>
</feature>
<feature type="transmembrane region" description="Helical" evidence="7">
    <location>
        <begin position="54"/>
        <end position="74"/>
    </location>
</feature>
<accession>X0TP74</accession>
<feature type="transmembrane region" description="Helical" evidence="7">
    <location>
        <begin position="80"/>
        <end position="99"/>
    </location>
</feature>
<reference evidence="9" key="1">
    <citation type="journal article" date="2014" name="Front. Microbiol.">
        <title>High frequency of phylogenetically diverse reductive dehalogenase-homologous genes in deep subseafloor sedimentary metagenomes.</title>
        <authorList>
            <person name="Kawai M."/>
            <person name="Futagami T."/>
            <person name="Toyoda A."/>
            <person name="Takaki Y."/>
            <person name="Nishi S."/>
            <person name="Hori S."/>
            <person name="Arai W."/>
            <person name="Tsubouchi T."/>
            <person name="Morono Y."/>
            <person name="Uchiyama I."/>
            <person name="Ito T."/>
            <person name="Fujiyama A."/>
            <person name="Inagaki F."/>
            <person name="Takami H."/>
        </authorList>
    </citation>
    <scope>NUCLEOTIDE SEQUENCE</scope>
    <source>
        <strain evidence="9">Expedition CK06-06</strain>
    </source>
</reference>
<evidence type="ECO:0000256" key="7">
    <source>
        <dbReference type="SAM" id="Phobius"/>
    </source>
</evidence>
<evidence type="ECO:0000313" key="9">
    <source>
        <dbReference type="EMBL" id="GAF95004.1"/>
    </source>
</evidence>
<protein>
    <recommendedName>
        <fullName evidence="8">ABC transmembrane type-1 domain-containing protein</fullName>
    </recommendedName>
</protein>